<feature type="transmembrane region" description="Helical" evidence="7">
    <location>
        <begin position="209"/>
        <end position="227"/>
    </location>
</feature>
<dbReference type="Proteomes" id="UP000694501">
    <property type="component" value="Unassembled WGS sequence"/>
</dbReference>
<dbReference type="PANTHER" id="PTHR33885">
    <property type="entry name" value="PHAGE SHOCK PROTEIN C"/>
    <property type="match status" value="1"/>
</dbReference>
<feature type="transmembrane region" description="Helical" evidence="7">
    <location>
        <begin position="167"/>
        <end position="188"/>
    </location>
</feature>
<feature type="region of interest" description="Disordered" evidence="6">
    <location>
        <begin position="1"/>
        <end position="126"/>
    </location>
</feature>
<gene>
    <name evidence="9" type="ORF">JGS22_004005</name>
</gene>
<feature type="compositionally biased region" description="Low complexity" evidence="6">
    <location>
        <begin position="96"/>
        <end position="105"/>
    </location>
</feature>
<keyword evidence="3 7" id="KW-0812">Transmembrane</keyword>
<keyword evidence="2" id="KW-1003">Cell membrane</keyword>
<sequence length="616" mass="60811">MTQEHWGHDGPAGGSSAAGASHGPAVPGGAEDRRGDPSAYAGVGATGAGSAHTGDPGGADARPGGSGGRGAGGRSGPGGAGGRWAPPRSGRGENGASGASGASGADDGGDGGGDGGTGTGATDVFGTGVADGAERLERSRQHKVVAGVCGGLGRHFDMDPVLFRVPVAVLSAMGGLGLLFYAFAWLLVPLEGEDENEAKRLLSGRVEGGALAAVLCALAGCGVALASLDNSKLLTFALMVTAALGAAAYWSQKTRGEKPELGADARPEAPPEPQAPPTPLSPSWWREPSHTDGYLWGPEGAENTPSGDVWTEQQPSGGTAPVAQQEGCRRSAISLGGAVFLAALVSAVGSSAAVWSSQPLGTALAVGLTAALATFGLGLVVGAFTGRIGGGTIVGVVLTTLLLAGAVSLPKDLTTTFSEQLWRPASAGEVREHYRVGTGQGTLDLGGLRMKEDDTVVTSLRVAAGEARVVVPPNALVEVDVRVGLGGYDLPGVGSGQDGSGVSGGGFRVTESYTMGPLDGEEPTGTVELTVDVGAGGVTVERDMDAPARTPDSGADTDSDPSADPSADPGAEPAGASGGRPEAGRQRVEAVEAGTGPDAGVGYGPVLAGREQEERS</sequence>
<proteinExistence type="predicted"/>
<feature type="region of interest" description="Disordered" evidence="6">
    <location>
        <begin position="538"/>
        <end position="616"/>
    </location>
</feature>
<name>A0A949JE13_9ACTN</name>
<evidence type="ECO:0000256" key="3">
    <source>
        <dbReference type="ARBA" id="ARBA00022692"/>
    </source>
</evidence>
<feature type="compositionally biased region" description="Low complexity" evidence="6">
    <location>
        <begin position="14"/>
        <end position="29"/>
    </location>
</feature>
<comment type="caution">
    <text evidence="9">The sequence shown here is derived from an EMBL/GenBank/DDBJ whole genome shotgun (WGS) entry which is preliminary data.</text>
</comment>
<evidence type="ECO:0000256" key="1">
    <source>
        <dbReference type="ARBA" id="ARBA00004162"/>
    </source>
</evidence>
<dbReference type="PANTHER" id="PTHR33885:SF3">
    <property type="entry name" value="PHAGE SHOCK PROTEIN C"/>
    <property type="match status" value="1"/>
</dbReference>
<feature type="compositionally biased region" description="Pro residues" evidence="6">
    <location>
        <begin position="270"/>
        <end position="280"/>
    </location>
</feature>
<feature type="transmembrane region" description="Helical" evidence="7">
    <location>
        <begin position="388"/>
        <end position="409"/>
    </location>
</feature>
<feature type="compositionally biased region" description="Polar residues" evidence="6">
    <location>
        <begin position="303"/>
        <end position="317"/>
    </location>
</feature>
<evidence type="ECO:0000256" key="6">
    <source>
        <dbReference type="SAM" id="MobiDB-lite"/>
    </source>
</evidence>
<keyword evidence="5 7" id="KW-0472">Membrane</keyword>
<feature type="compositionally biased region" description="Basic and acidic residues" evidence="6">
    <location>
        <begin position="256"/>
        <end position="269"/>
    </location>
</feature>
<evidence type="ECO:0000256" key="2">
    <source>
        <dbReference type="ARBA" id="ARBA00022475"/>
    </source>
</evidence>
<dbReference type="Pfam" id="PF04024">
    <property type="entry name" value="PspC"/>
    <property type="match status" value="1"/>
</dbReference>
<feature type="compositionally biased region" description="Gly residues" evidence="6">
    <location>
        <begin position="64"/>
        <end position="82"/>
    </location>
</feature>
<dbReference type="InterPro" id="IPR007168">
    <property type="entry name" value="Phageshock_PspC_N"/>
</dbReference>
<dbReference type="AlphaFoldDB" id="A0A949JE13"/>
<dbReference type="GO" id="GO:0005886">
    <property type="term" value="C:plasma membrane"/>
    <property type="evidence" value="ECO:0007669"/>
    <property type="project" value="UniProtKB-SubCell"/>
</dbReference>
<feature type="region of interest" description="Disordered" evidence="6">
    <location>
        <begin position="492"/>
        <end position="525"/>
    </location>
</feature>
<organism evidence="9 10">
    <name type="scientific">Streptomyces tardus</name>
    <dbReference type="NCBI Taxonomy" id="2780544"/>
    <lineage>
        <taxon>Bacteria</taxon>
        <taxon>Bacillati</taxon>
        <taxon>Actinomycetota</taxon>
        <taxon>Actinomycetes</taxon>
        <taxon>Kitasatosporales</taxon>
        <taxon>Streptomycetaceae</taxon>
        <taxon>Streptomyces</taxon>
    </lineage>
</organism>
<feature type="transmembrane region" description="Helical" evidence="7">
    <location>
        <begin position="361"/>
        <end position="381"/>
    </location>
</feature>
<accession>A0A949JE13</accession>
<dbReference type="RefSeq" id="WP_211039239.1">
    <property type="nucleotide sequence ID" value="NZ_JAELVF020000001.1"/>
</dbReference>
<keyword evidence="10" id="KW-1185">Reference proteome</keyword>
<feature type="compositionally biased region" description="Gly residues" evidence="6">
    <location>
        <begin position="110"/>
        <end position="119"/>
    </location>
</feature>
<feature type="compositionally biased region" description="Gly residues" evidence="6">
    <location>
        <begin position="492"/>
        <end position="507"/>
    </location>
</feature>
<keyword evidence="4 7" id="KW-1133">Transmembrane helix</keyword>
<feature type="compositionally biased region" description="Low complexity" evidence="6">
    <location>
        <begin position="562"/>
        <end position="575"/>
    </location>
</feature>
<evidence type="ECO:0000313" key="9">
    <source>
        <dbReference type="EMBL" id="MBU7596820.1"/>
    </source>
</evidence>
<feature type="domain" description="Phage shock protein PspC N-terminal" evidence="8">
    <location>
        <begin position="135"/>
        <end position="190"/>
    </location>
</feature>
<evidence type="ECO:0000259" key="8">
    <source>
        <dbReference type="Pfam" id="PF04024"/>
    </source>
</evidence>
<feature type="transmembrane region" description="Helical" evidence="7">
    <location>
        <begin position="332"/>
        <end position="355"/>
    </location>
</feature>
<dbReference type="EMBL" id="JAELVF020000001">
    <property type="protein sequence ID" value="MBU7596820.1"/>
    <property type="molecule type" value="Genomic_DNA"/>
</dbReference>
<feature type="transmembrane region" description="Helical" evidence="7">
    <location>
        <begin position="233"/>
        <end position="250"/>
    </location>
</feature>
<protein>
    <submittedName>
        <fullName evidence="9">PspC domain-containing protein</fullName>
    </submittedName>
</protein>
<evidence type="ECO:0000256" key="4">
    <source>
        <dbReference type="ARBA" id="ARBA00022989"/>
    </source>
</evidence>
<feature type="region of interest" description="Disordered" evidence="6">
    <location>
        <begin position="256"/>
        <end position="325"/>
    </location>
</feature>
<evidence type="ECO:0000313" key="10">
    <source>
        <dbReference type="Proteomes" id="UP000694501"/>
    </source>
</evidence>
<dbReference type="InterPro" id="IPR052027">
    <property type="entry name" value="PspC"/>
</dbReference>
<reference evidence="9" key="1">
    <citation type="submission" date="2021-06" db="EMBL/GenBank/DDBJ databases">
        <title>Sequencing of actinobacteria type strains.</title>
        <authorList>
            <person name="Nguyen G.-S."/>
            <person name="Wentzel A."/>
        </authorList>
    </citation>
    <scope>NUCLEOTIDE SEQUENCE</scope>
    <source>
        <strain evidence="9">P38-E01</strain>
    </source>
</reference>
<comment type="subcellular location">
    <subcellularLocation>
        <location evidence="1">Cell membrane</location>
        <topology evidence="1">Single-pass membrane protein</topology>
    </subcellularLocation>
</comment>
<evidence type="ECO:0000256" key="7">
    <source>
        <dbReference type="SAM" id="Phobius"/>
    </source>
</evidence>
<evidence type="ECO:0000256" key="5">
    <source>
        <dbReference type="ARBA" id="ARBA00023136"/>
    </source>
</evidence>